<dbReference type="OrthoDB" id="5521887at2"/>
<evidence type="ECO:0000313" key="1">
    <source>
        <dbReference type="EMBL" id="TQL96613.1"/>
    </source>
</evidence>
<accession>A0A543CHN2</accession>
<evidence type="ECO:0000313" key="2">
    <source>
        <dbReference type="Proteomes" id="UP000316096"/>
    </source>
</evidence>
<sequence>MNTPTADQRINELVGPQRQLYGRLSLHPGIAIDVEGAAALAGRDWREVRGHLDALVDAGLLRHRYSLHAHAAVHAGRISEQDDTDQDRHAALVRLIDWYLRVVSAAQLAINPGRWYLGRYVQRPPIMQLSQADAVALLEGELDTIIELQLLAVELGLYREAWEFPEALGGLFNRTNKHQLSVTMHERGLAAAETLGDLPAQALMYIGIAQAYLGQKIYRTAGAVAATAHKLATEAGHRQAAASALEVRGTVALATGNLAEAETRFGESREIHTDIDNPRGAALMTRHLGEVALAAGELNQARTLLTESLEHFTDINPDPYHRARILFFLARTDIRAGQLATAEQELAIMLQLAQEIAAPADQASALDELADIADLRGEPGLARQRRQSAQLLCMSVGSPQAVRTERLSG</sequence>
<dbReference type="Gene3D" id="1.25.40.10">
    <property type="entry name" value="Tetratricopeptide repeat domain"/>
    <property type="match status" value="1"/>
</dbReference>
<protein>
    <submittedName>
        <fullName evidence="1">Uncharacterized protein</fullName>
    </submittedName>
</protein>
<reference evidence="1 2" key="1">
    <citation type="submission" date="2019-06" db="EMBL/GenBank/DDBJ databases">
        <title>Sequencing the genomes of 1000 actinobacteria strains.</title>
        <authorList>
            <person name="Klenk H.-P."/>
        </authorList>
    </citation>
    <scope>NUCLEOTIDE SEQUENCE [LARGE SCALE GENOMIC DNA]</scope>
    <source>
        <strain evidence="1 2">DSM 102200</strain>
    </source>
</reference>
<proteinExistence type="predicted"/>
<dbReference type="InterPro" id="IPR011990">
    <property type="entry name" value="TPR-like_helical_dom_sf"/>
</dbReference>
<dbReference type="SUPFAM" id="SSF48452">
    <property type="entry name" value="TPR-like"/>
    <property type="match status" value="1"/>
</dbReference>
<dbReference type="RefSeq" id="WP_141955450.1">
    <property type="nucleotide sequence ID" value="NZ_VFOZ01000001.1"/>
</dbReference>
<comment type="caution">
    <text evidence="1">The sequence shown here is derived from an EMBL/GenBank/DDBJ whole genome shotgun (WGS) entry which is preliminary data.</text>
</comment>
<keyword evidence="2" id="KW-1185">Reference proteome</keyword>
<organism evidence="1 2">
    <name type="scientific">Actinoallomurus bryophytorum</name>
    <dbReference type="NCBI Taxonomy" id="1490222"/>
    <lineage>
        <taxon>Bacteria</taxon>
        <taxon>Bacillati</taxon>
        <taxon>Actinomycetota</taxon>
        <taxon>Actinomycetes</taxon>
        <taxon>Streptosporangiales</taxon>
        <taxon>Thermomonosporaceae</taxon>
        <taxon>Actinoallomurus</taxon>
    </lineage>
</organism>
<gene>
    <name evidence="1" type="ORF">FB559_2152</name>
</gene>
<dbReference type="AlphaFoldDB" id="A0A543CHN2"/>
<dbReference type="EMBL" id="VFOZ01000001">
    <property type="protein sequence ID" value="TQL96613.1"/>
    <property type="molecule type" value="Genomic_DNA"/>
</dbReference>
<name>A0A543CHN2_9ACTN</name>
<dbReference type="Proteomes" id="UP000316096">
    <property type="component" value="Unassembled WGS sequence"/>
</dbReference>